<evidence type="ECO:0000256" key="1">
    <source>
        <dbReference type="ARBA" id="ARBA00001255"/>
    </source>
</evidence>
<dbReference type="Pfam" id="PF02065">
    <property type="entry name" value="Melibiase"/>
    <property type="match status" value="1"/>
</dbReference>
<dbReference type="PANTHER" id="PTHR43053">
    <property type="entry name" value="GLYCOSIDASE FAMILY 31"/>
    <property type="match status" value="1"/>
</dbReference>
<evidence type="ECO:0000313" key="8">
    <source>
        <dbReference type="Proteomes" id="UP000471672"/>
    </source>
</evidence>
<accession>A0ABX0BAJ2</accession>
<proteinExistence type="predicted"/>
<keyword evidence="4" id="KW-0326">Glycosidase</keyword>
<dbReference type="PANTHER" id="PTHR43053:SF3">
    <property type="entry name" value="ALPHA-GALACTOSIDASE C-RELATED"/>
    <property type="match status" value="1"/>
</dbReference>
<keyword evidence="3" id="KW-0378">Hydrolase</keyword>
<comment type="catalytic activity">
    <reaction evidence="1">
        <text>Hydrolysis of terminal, non-reducing alpha-D-galactose residues in alpha-D-galactosides, including galactose oligosaccharides, galactomannans and galactolipids.</text>
        <dbReference type="EC" id="3.2.1.22"/>
    </reaction>
</comment>
<name>A0ABX0BAJ2_9MICO</name>
<evidence type="ECO:0000256" key="2">
    <source>
        <dbReference type="ARBA" id="ARBA00012755"/>
    </source>
</evidence>
<dbReference type="Pfam" id="PF16874">
    <property type="entry name" value="Glyco_hydro_36C"/>
    <property type="match status" value="1"/>
</dbReference>
<feature type="domain" description="Glycosyl hydrolase family 36 C-terminal" evidence="5">
    <location>
        <begin position="659"/>
        <end position="748"/>
    </location>
</feature>
<evidence type="ECO:0000259" key="5">
    <source>
        <dbReference type="Pfam" id="PF16874"/>
    </source>
</evidence>
<keyword evidence="8" id="KW-1185">Reference proteome</keyword>
<feature type="domain" description="Glycosyl hydrolase family 36 N-terminal" evidence="6">
    <location>
        <begin position="65"/>
        <end position="298"/>
    </location>
</feature>
<evidence type="ECO:0000259" key="6">
    <source>
        <dbReference type="Pfam" id="PF16875"/>
    </source>
</evidence>
<dbReference type="Gene3D" id="3.20.20.70">
    <property type="entry name" value="Aldolase class I"/>
    <property type="match status" value="1"/>
</dbReference>
<dbReference type="InterPro" id="IPR013780">
    <property type="entry name" value="Glyco_hydro_b"/>
</dbReference>
<dbReference type="Pfam" id="PF16875">
    <property type="entry name" value="Glyco_hydro_36N"/>
    <property type="match status" value="1"/>
</dbReference>
<dbReference type="InterPro" id="IPR002252">
    <property type="entry name" value="Glyco_hydro_36"/>
</dbReference>
<sequence length="753" mass="82023">MCALTSDQRLQGPHGGGATKECAYVVSTTVAEDVQGADGAPARPRVVRLAAAGAAVVLLLPDGALPEVLHWGADPGDRPEDLDHLERATRPVLATNGVDQGVRVALLPEAWTGWTGTPGLSGHRAGASWSPRFVPSDVQVDVREQGGSVRVDAHDDAAGLRLTLELEMLASGLLRARGRVTNTADEPYTLDALRLALPVPTHADELLDLAGRWAKERVPQRAPFVVGSHVREGRHGRTGADAATVLVAGEPGFGFAAGETWGIHVAFSGNHVVAAERTFDGRRLLLGGELLLPGEVVLAPEEAYTGPWLYASHAHGTDALAARFHEHLRARPGHPRSPRPVVMNVWEAVYFDHDLDRLRELADLAAGVGVERFVLDDGWFGGRRDDTAGLGDWVVSEEVWGDGRFADLVRHVKGLGMEFGLWFEPEMVNLDSDLARRHPEWLLQVAGRLPVEARNQQVLDLSHPGAYEHVLASIVRVVHENGVDFVKWDHNRDLVDAGSTRTGRAGVHEQTLAAYRLLDDVRARCPGLEVESCSSGGARVDLEILERTDRVWASDCIDAHERQQIQRWTAQLLPPELVGSHVGADRAHTTGRRLDLSFRAATALFGHFGIEWDLSEASDDERRELALWVDYYKRVRGLVHTGRVVRRSLEGGDLWLHGAVSPDRREALYGLTLRERHVTWPAGRVRLPGLDPDATYVVRPGGPPVLRGDDPRTTPAWWAHGTRLSGAVLGSVGLSVPALDPDQAVLIHVEVEG</sequence>
<dbReference type="InterPro" id="IPR013785">
    <property type="entry name" value="Aldolase_TIM"/>
</dbReference>
<reference evidence="7 8" key="1">
    <citation type="journal article" date="2021" name="Arch. Microbiol.">
        <title>Cellulosimicrobium fucosivorans sp. nov., isolated from San Elijo Lagoon, contains a fucose metabolic pathway linked to carotenoid production.</title>
        <authorList>
            <person name="Aviles F.A."/>
            <person name="Kyndt J.A."/>
        </authorList>
    </citation>
    <scope>NUCLEOTIDE SEQUENCE [LARGE SCALE GENOMIC DNA]</scope>
    <source>
        <strain evidence="7 8">SE3</strain>
    </source>
</reference>
<dbReference type="CDD" id="cd14791">
    <property type="entry name" value="GH36"/>
    <property type="match status" value="1"/>
</dbReference>
<dbReference type="Gene3D" id="2.60.40.1180">
    <property type="entry name" value="Golgi alpha-mannosidase II"/>
    <property type="match status" value="1"/>
</dbReference>
<dbReference type="Proteomes" id="UP000471672">
    <property type="component" value="Unassembled WGS sequence"/>
</dbReference>
<dbReference type="InterPro" id="IPR050985">
    <property type="entry name" value="Alpha-glycosidase_related"/>
</dbReference>
<evidence type="ECO:0000313" key="7">
    <source>
        <dbReference type="EMBL" id="NDO89550.1"/>
    </source>
</evidence>
<dbReference type="EMBL" id="JAAFAN010000023">
    <property type="protein sequence ID" value="NDO89550.1"/>
    <property type="molecule type" value="Genomic_DNA"/>
</dbReference>
<dbReference type="SUPFAM" id="SSF51445">
    <property type="entry name" value="(Trans)glycosidases"/>
    <property type="match status" value="1"/>
</dbReference>
<dbReference type="Gene3D" id="2.70.98.60">
    <property type="entry name" value="alpha-galactosidase from lactobacil brevis"/>
    <property type="match status" value="1"/>
</dbReference>
<dbReference type="PROSITE" id="PS00512">
    <property type="entry name" value="ALPHA_GALACTOSIDASE"/>
    <property type="match status" value="1"/>
</dbReference>
<dbReference type="InterPro" id="IPR000111">
    <property type="entry name" value="Glyco_hydro_27/36_CS"/>
</dbReference>
<comment type="caution">
    <text evidence="7">The sequence shown here is derived from an EMBL/GenBank/DDBJ whole genome shotgun (WGS) entry which is preliminary data.</text>
</comment>
<dbReference type="EC" id="3.2.1.22" evidence="2"/>
<evidence type="ECO:0000256" key="3">
    <source>
        <dbReference type="ARBA" id="ARBA00022801"/>
    </source>
</evidence>
<dbReference type="InterPro" id="IPR017853">
    <property type="entry name" value="GH"/>
</dbReference>
<evidence type="ECO:0000256" key="4">
    <source>
        <dbReference type="ARBA" id="ARBA00023295"/>
    </source>
</evidence>
<dbReference type="InterPro" id="IPR031704">
    <property type="entry name" value="Glyco_hydro_36_N"/>
</dbReference>
<gene>
    <name evidence="7" type="ORF">GYH36_08750</name>
</gene>
<organism evidence="7 8">
    <name type="scientific">Cellulosimicrobium composti</name>
    <dbReference type="NCBI Taxonomy" id="2672572"/>
    <lineage>
        <taxon>Bacteria</taxon>
        <taxon>Bacillati</taxon>
        <taxon>Actinomycetota</taxon>
        <taxon>Actinomycetes</taxon>
        <taxon>Micrococcales</taxon>
        <taxon>Promicromonosporaceae</taxon>
        <taxon>Cellulosimicrobium</taxon>
    </lineage>
</organism>
<protein>
    <recommendedName>
        <fullName evidence="2">alpha-galactosidase</fullName>
        <ecNumber evidence="2">3.2.1.22</ecNumber>
    </recommendedName>
</protein>
<dbReference type="InterPro" id="IPR031705">
    <property type="entry name" value="Glyco_hydro_36_C"/>
</dbReference>
<dbReference type="PRINTS" id="PR00743">
    <property type="entry name" value="GLHYDRLASE36"/>
</dbReference>
<dbReference type="InterPro" id="IPR038417">
    <property type="entry name" value="Alpga-gal_N_sf"/>
</dbReference>